<keyword evidence="4" id="KW-1185">Reference proteome</keyword>
<evidence type="ECO:0000256" key="1">
    <source>
        <dbReference type="SAM" id="MobiDB-lite"/>
    </source>
</evidence>
<dbReference type="EMBL" id="BQXU01000001">
    <property type="protein sequence ID" value="GKT40322.1"/>
    <property type="molecule type" value="Genomic_DNA"/>
</dbReference>
<feature type="domain" description="C2H2-type" evidence="2">
    <location>
        <begin position="195"/>
        <end position="218"/>
    </location>
</feature>
<comment type="caution">
    <text evidence="3">The sequence shown here is derived from an EMBL/GenBank/DDBJ whole genome shotgun (WGS) entry which is preliminary data.</text>
</comment>
<dbReference type="InterPro" id="IPR013087">
    <property type="entry name" value="Znf_C2H2_type"/>
</dbReference>
<sequence length="532" mass="59013">MSPEDIRLLRELAGRYGSGSLENTLRSLGSTHTPLRPPPQHHQQQQHVSATARHSNFSTSTFGSNHTAPSLTSSGPWSSSDASVCGSDAASLAGSLYGGQQAQSTWNDANDVPFLLSPSLTPSISGSEWQDLHINEHLTSPSRDKQVTAVKSPCRRKPIECPMCAVYDVYVGFGRKSDFKKHLQNFHNTDCLWACPQRGCRMVFDFEKAYVTHFKIDHSDVHPPPEQVKVELCTQVVFACGFLGCKEVIEASDDGAAAAAADRFFDHLAGHFDKRSAASSEWTFYHQMQNLLRQRALKDDWKHTLWDKAARNQLRWQPRSSGDLKKLLECRHLADVPRVLHAAWTLGQTSFSSPEQPAPDFPGKATRPLRHQCPLSITGHNELHRGSFGQRQPVFHTTLATVSHPPPRTAPDEPDSLAYPHPGTPLVLPERDAWSTDVVLGPRENEFFDDPMLYAGGGNPSHISPWAGAHSLGGLEQHAQDDHEPFGTFLTVPPHSKRPGSWAMKSIENLRLKRRGRPSPVEEKATVHPAWI</sequence>
<dbReference type="PROSITE" id="PS00028">
    <property type="entry name" value="ZINC_FINGER_C2H2_1"/>
    <property type="match status" value="1"/>
</dbReference>
<organism evidence="3 4">
    <name type="scientific">Colletotrichum spaethianum</name>
    <dbReference type="NCBI Taxonomy" id="700344"/>
    <lineage>
        <taxon>Eukaryota</taxon>
        <taxon>Fungi</taxon>
        <taxon>Dikarya</taxon>
        <taxon>Ascomycota</taxon>
        <taxon>Pezizomycotina</taxon>
        <taxon>Sordariomycetes</taxon>
        <taxon>Hypocreomycetidae</taxon>
        <taxon>Glomerellales</taxon>
        <taxon>Glomerellaceae</taxon>
        <taxon>Colletotrichum</taxon>
        <taxon>Colletotrichum spaethianum species complex</taxon>
    </lineage>
</organism>
<dbReference type="GeneID" id="73321305"/>
<protein>
    <recommendedName>
        <fullName evidence="2">C2H2-type domain-containing protein</fullName>
    </recommendedName>
</protein>
<dbReference type="AlphaFoldDB" id="A0AA37L1W2"/>
<dbReference type="Proteomes" id="UP001055115">
    <property type="component" value="Unassembled WGS sequence"/>
</dbReference>
<feature type="compositionally biased region" description="Low complexity" evidence="1">
    <location>
        <begin position="70"/>
        <end position="79"/>
    </location>
</feature>
<proteinExistence type="predicted"/>
<name>A0AA37L1W2_9PEZI</name>
<accession>A0AA37L1W2</accession>
<evidence type="ECO:0000313" key="4">
    <source>
        <dbReference type="Proteomes" id="UP001055115"/>
    </source>
</evidence>
<reference evidence="3 4" key="1">
    <citation type="submission" date="2022-03" db="EMBL/GenBank/DDBJ databases">
        <title>Genome data of Colletotrichum spp.</title>
        <authorList>
            <person name="Utami Y.D."/>
            <person name="Hiruma K."/>
        </authorList>
    </citation>
    <scope>NUCLEOTIDE SEQUENCE [LARGE SCALE GENOMIC DNA]</scope>
    <source>
        <strain evidence="3 4">MAFF 239500</strain>
    </source>
</reference>
<evidence type="ECO:0000259" key="2">
    <source>
        <dbReference type="PROSITE" id="PS00028"/>
    </source>
</evidence>
<evidence type="ECO:0000313" key="3">
    <source>
        <dbReference type="EMBL" id="GKT40322.1"/>
    </source>
</evidence>
<feature type="region of interest" description="Disordered" evidence="1">
    <location>
        <begin position="19"/>
        <end position="79"/>
    </location>
</feature>
<gene>
    <name evidence="3" type="ORF">ColSpa_00503</name>
</gene>
<dbReference type="RefSeq" id="XP_049122672.1">
    <property type="nucleotide sequence ID" value="XM_049266715.1"/>
</dbReference>
<dbReference type="SMART" id="SM00355">
    <property type="entry name" value="ZnF_C2H2"/>
    <property type="match status" value="2"/>
</dbReference>
<feature type="compositionally biased region" description="Polar residues" evidence="1">
    <location>
        <begin position="20"/>
        <end position="33"/>
    </location>
</feature>
<feature type="compositionally biased region" description="Polar residues" evidence="1">
    <location>
        <begin position="48"/>
        <end position="69"/>
    </location>
</feature>